<sequence>MNKRMKKFAIASVVTLFSTNVLSVATLQNLHLGNNAGVVRAEEPPADEDVPSGAEVQLINEARTMLEDVRSVLAENDLEFAKELFEEFNHTALKNIPKLDVKAPGLLAEIEKLRGELYGTAPTPTPTPVTKTEAIPVTTRYEADPNLDYGQQTTKQGIPGEKTWTETNGVKDAGSEKVTKEMVPTVVKVGTKTKVETVTTPAPTGEVLENNSNLDKGVKQLKTAAAPGSKTVTTTYTLVSSTSADVTTATSESNVVPGTQAVYYIGTKEAVVTPTETIENIVERETVAVTTTRVANPNMYEGEETRTLGVAGTDLVTYKVYKLNGVETKREEVSRVHEKAMVQEVVEYGTKKKPVTAISEIKVDEPIRFTSRTEENPNLPKGTRNVKIEGKDGIKTVTYAVTTVDGVETERVKTGEIEKVAPVQEVIEIGTKEVIDQPWTPIIVPEVKSETTTEVIKFTSRTEENPNLPKGTRNVKIEGKDGLRTVVYTVTTVDGKEVKRVVASDTTTPAIEEVIEVGTKVEPVPQPRPNPEPQQEPTPVPQPKDGQKPAQKEGVPEEKQPESSIKPVSAKAENQKTLPQTGEQGLSLAAIGAVLLTGLAGLAGLAGWRKKKN</sequence>
<dbReference type="RefSeq" id="WP_354281447.1">
    <property type="nucleotide sequence ID" value="NZ_JBEPMK010000006.1"/>
</dbReference>
<proteinExistence type="predicted"/>
<feature type="domain" description="Gram-positive cocci surface proteins LPxTG" evidence="8">
    <location>
        <begin position="578"/>
        <end position="613"/>
    </location>
</feature>
<keyword evidence="6" id="KW-0812">Transmembrane</keyword>
<protein>
    <submittedName>
        <fullName evidence="10">LPXTG-motif cell wall-anchored protein</fullName>
    </submittedName>
</protein>
<feature type="region of interest" description="Disordered" evidence="5">
    <location>
        <begin position="517"/>
        <end position="581"/>
    </location>
</feature>
<dbReference type="Proteomes" id="UP001549055">
    <property type="component" value="Unassembled WGS sequence"/>
</dbReference>
<feature type="domain" description="G5" evidence="9">
    <location>
        <begin position="186"/>
        <end position="269"/>
    </location>
</feature>
<comment type="caution">
    <text evidence="10">The sequence shown here is derived from an EMBL/GenBank/DDBJ whole genome shotgun (WGS) entry which is preliminary data.</text>
</comment>
<keyword evidence="6" id="KW-0472">Membrane</keyword>
<dbReference type="Pfam" id="PF07501">
    <property type="entry name" value="G5"/>
    <property type="match status" value="4"/>
</dbReference>
<evidence type="ECO:0000256" key="6">
    <source>
        <dbReference type="SAM" id="Phobius"/>
    </source>
</evidence>
<keyword evidence="2" id="KW-0964">Secreted</keyword>
<name>A0ABV2JM42_9STRE</name>
<accession>A0ABV2JM42</accession>
<evidence type="ECO:0000259" key="9">
    <source>
        <dbReference type="PROSITE" id="PS51109"/>
    </source>
</evidence>
<evidence type="ECO:0000256" key="7">
    <source>
        <dbReference type="SAM" id="SignalP"/>
    </source>
</evidence>
<dbReference type="SMART" id="SM01208">
    <property type="entry name" value="G5"/>
    <property type="match status" value="5"/>
</dbReference>
<dbReference type="Pfam" id="PF00746">
    <property type="entry name" value="Gram_pos_anchor"/>
    <property type="match status" value="1"/>
</dbReference>
<feature type="domain" description="G5" evidence="9">
    <location>
        <begin position="352"/>
        <end position="433"/>
    </location>
</feature>
<dbReference type="Gene3D" id="2.20.230.10">
    <property type="entry name" value="Resuscitation-promoting factor rpfb"/>
    <property type="match status" value="5"/>
</dbReference>
<feature type="compositionally biased region" description="Basic and acidic residues" evidence="5">
    <location>
        <begin position="545"/>
        <end position="561"/>
    </location>
</feature>
<keyword evidence="6" id="KW-1133">Transmembrane helix</keyword>
<dbReference type="PROSITE" id="PS50847">
    <property type="entry name" value="GRAM_POS_ANCHORING"/>
    <property type="match status" value="1"/>
</dbReference>
<evidence type="ECO:0000256" key="1">
    <source>
        <dbReference type="ARBA" id="ARBA00022512"/>
    </source>
</evidence>
<feature type="signal peptide" evidence="7">
    <location>
        <begin position="1"/>
        <end position="23"/>
    </location>
</feature>
<keyword evidence="1" id="KW-0134">Cell wall</keyword>
<evidence type="ECO:0000256" key="5">
    <source>
        <dbReference type="SAM" id="MobiDB-lite"/>
    </source>
</evidence>
<dbReference type="InterPro" id="IPR011098">
    <property type="entry name" value="G5_dom"/>
</dbReference>
<dbReference type="EMBL" id="JBEPMK010000006">
    <property type="protein sequence ID" value="MET3644980.1"/>
    <property type="molecule type" value="Genomic_DNA"/>
</dbReference>
<dbReference type="PROSITE" id="PS51109">
    <property type="entry name" value="G5"/>
    <property type="match status" value="4"/>
</dbReference>
<organism evidence="10 11">
    <name type="scientific">Streptococcus gallinaceus</name>
    <dbReference type="NCBI Taxonomy" id="165758"/>
    <lineage>
        <taxon>Bacteria</taxon>
        <taxon>Bacillati</taxon>
        <taxon>Bacillota</taxon>
        <taxon>Bacilli</taxon>
        <taxon>Lactobacillales</taxon>
        <taxon>Streptococcaceae</taxon>
        <taxon>Streptococcus</taxon>
    </lineage>
</organism>
<dbReference type="InterPro" id="IPR019931">
    <property type="entry name" value="LPXTG_anchor"/>
</dbReference>
<feature type="compositionally biased region" description="Pro residues" evidence="5">
    <location>
        <begin position="524"/>
        <end position="542"/>
    </location>
</feature>
<reference evidence="10 11" key="1">
    <citation type="submission" date="2024-06" db="EMBL/GenBank/DDBJ databases">
        <title>Genomic Encyclopedia of Type Strains, Phase IV (KMG-IV): sequencing the most valuable type-strain genomes for metagenomic binning, comparative biology and taxonomic classification.</title>
        <authorList>
            <person name="Goeker M."/>
        </authorList>
    </citation>
    <scope>NUCLEOTIDE SEQUENCE [LARGE SCALE GENOMIC DNA]</scope>
    <source>
        <strain evidence="10 11">DSM 15349</strain>
    </source>
</reference>
<dbReference type="NCBIfam" id="TIGR01167">
    <property type="entry name" value="LPXTG_anchor"/>
    <property type="match status" value="1"/>
</dbReference>
<feature type="domain" description="G5" evidence="9">
    <location>
        <begin position="272"/>
        <end position="352"/>
    </location>
</feature>
<feature type="region of interest" description="Disordered" evidence="5">
    <location>
        <begin position="145"/>
        <end position="168"/>
    </location>
</feature>
<evidence type="ECO:0000313" key="10">
    <source>
        <dbReference type="EMBL" id="MET3644980.1"/>
    </source>
</evidence>
<evidence type="ECO:0000256" key="4">
    <source>
        <dbReference type="ARBA" id="ARBA00023088"/>
    </source>
</evidence>
<evidence type="ECO:0000256" key="2">
    <source>
        <dbReference type="ARBA" id="ARBA00022525"/>
    </source>
</evidence>
<evidence type="ECO:0000256" key="3">
    <source>
        <dbReference type="ARBA" id="ARBA00022729"/>
    </source>
</evidence>
<gene>
    <name evidence="10" type="ORF">ABID27_001623</name>
</gene>
<keyword evidence="3 7" id="KW-0732">Signal</keyword>
<evidence type="ECO:0000313" key="11">
    <source>
        <dbReference type="Proteomes" id="UP001549055"/>
    </source>
</evidence>
<feature type="domain" description="G5" evidence="9">
    <location>
        <begin position="442"/>
        <end position="521"/>
    </location>
</feature>
<keyword evidence="11" id="KW-1185">Reference proteome</keyword>
<feature type="chain" id="PRO_5045218196" evidence="7">
    <location>
        <begin position="24"/>
        <end position="613"/>
    </location>
</feature>
<keyword evidence="4" id="KW-0572">Peptidoglycan-anchor</keyword>
<evidence type="ECO:0000259" key="8">
    <source>
        <dbReference type="PROSITE" id="PS50847"/>
    </source>
</evidence>
<feature type="transmembrane region" description="Helical" evidence="6">
    <location>
        <begin position="586"/>
        <end position="608"/>
    </location>
</feature>